<keyword evidence="5" id="KW-1185">Reference proteome</keyword>
<feature type="compositionally biased region" description="Pro residues" evidence="1">
    <location>
        <begin position="100"/>
        <end position="110"/>
    </location>
</feature>
<proteinExistence type="predicted"/>
<dbReference type="Pfam" id="PF16537">
    <property type="entry name" value="T2SSB"/>
    <property type="match status" value="1"/>
</dbReference>
<dbReference type="STRING" id="1842727.RD110_24295"/>
<dbReference type="InterPro" id="IPR032389">
    <property type="entry name" value="GspB_C"/>
</dbReference>
<dbReference type="Proteomes" id="UP000186609">
    <property type="component" value="Chromosome"/>
</dbReference>
<evidence type="ECO:0000259" key="3">
    <source>
        <dbReference type="Pfam" id="PF16537"/>
    </source>
</evidence>
<dbReference type="OrthoDB" id="5432325at2"/>
<gene>
    <name evidence="4" type="ORF">RD110_24295</name>
</gene>
<dbReference type="EMBL" id="CP019236">
    <property type="protein sequence ID" value="APW39939.1"/>
    <property type="molecule type" value="Genomic_DNA"/>
</dbReference>
<evidence type="ECO:0000313" key="4">
    <source>
        <dbReference type="EMBL" id="APW39939.1"/>
    </source>
</evidence>
<evidence type="ECO:0000256" key="1">
    <source>
        <dbReference type="SAM" id="MobiDB-lite"/>
    </source>
</evidence>
<organism evidence="4 5">
    <name type="scientific">Rhodoferax koreensis</name>
    <dbReference type="NCBI Taxonomy" id="1842727"/>
    <lineage>
        <taxon>Bacteria</taxon>
        <taxon>Pseudomonadati</taxon>
        <taxon>Pseudomonadota</taxon>
        <taxon>Betaproteobacteria</taxon>
        <taxon>Burkholderiales</taxon>
        <taxon>Comamonadaceae</taxon>
        <taxon>Rhodoferax</taxon>
    </lineage>
</organism>
<feature type="transmembrane region" description="Helical" evidence="2">
    <location>
        <begin position="40"/>
        <end position="62"/>
    </location>
</feature>
<feature type="domain" description="Type II secretion system protein GspB C-terminal" evidence="3">
    <location>
        <begin position="171"/>
        <end position="228"/>
    </location>
</feature>
<dbReference type="GO" id="GO:0015627">
    <property type="term" value="C:type II protein secretion system complex"/>
    <property type="evidence" value="ECO:0007669"/>
    <property type="project" value="InterPro"/>
</dbReference>
<feature type="compositionally biased region" description="Low complexity" evidence="1">
    <location>
        <begin position="117"/>
        <end position="147"/>
    </location>
</feature>
<evidence type="ECO:0000313" key="5">
    <source>
        <dbReference type="Proteomes" id="UP000186609"/>
    </source>
</evidence>
<keyword evidence="2" id="KW-0812">Transmembrane</keyword>
<protein>
    <recommendedName>
        <fullName evidence="3">Type II secretion system protein GspB C-terminal domain-containing protein</fullName>
    </recommendedName>
</protein>
<evidence type="ECO:0000256" key="2">
    <source>
        <dbReference type="SAM" id="Phobius"/>
    </source>
</evidence>
<keyword evidence="2" id="KW-1133">Transmembrane helix</keyword>
<dbReference type="RefSeq" id="WP_076202919.1">
    <property type="nucleotide sequence ID" value="NZ_CP019236.1"/>
</dbReference>
<reference evidence="4 5" key="1">
    <citation type="submission" date="2017-01" db="EMBL/GenBank/DDBJ databases">
        <authorList>
            <person name="Mah S.A."/>
            <person name="Swanson W.J."/>
            <person name="Moy G.W."/>
            <person name="Vacquier V.D."/>
        </authorList>
    </citation>
    <scope>NUCLEOTIDE SEQUENCE [LARGE SCALE GENOMIC DNA]</scope>
    <source>
        <strain evidence="4 5">DCY110</strain>
    </source>
</reference>
<feature type="region of interest" description="Disordered" evidence="1">
    <location>
        <begin position="97"/>
        <end position="147"/>
    </location>
</feature>
<sequence>MSYILEALKRADAERDRGAVPTLHSHAMPAAAQTRPRAPIANWIAAGALLALLVVAALWWTLGRQPAPVVLAPVVTPSPAPAVVAAAPALPAAPAAPVAVAPPRPAPSAPPRKAAEPPRAAAARPAASAAATAAPPQAAAPAPAPRTSAAPTAASLIYNVAELPDDIRAQLPKLSISGVTYSAQAAYRMLIVNGQVLHEGDEPAPGLTLETIRQKDMVLRFKGYRYSVGY</sequence>
<accession>A0A1P8K1S1</accession>
<dbReference type="AlphaFoldDB" id="A0A1P8K1S1"/>
<dbReference type="KEGG" id="rhy:RD110_24295"/>
<name>A0A1P8K1S1_9BURK</name>
<keyword evidence="2" id="KW-0472">Membrane</keyword>